<accession>A0A1E3RXM8</accession>
<dbReference type="Gene3D" id="3.40.33.10">
    <property type="entry name" value="CAP"/>
    <property type="match status" value="1"/>
</dbReference>
<gene>
    <name evidence="2" type="ORF">BHQ17_08640</name>
</gene>
<feature type="signal peptide" evidence="1">
    <location>
        <begin position="1"/>
        <end position="22"/>
    </location>
</feature>
<dbReference type="AlphaFoldDB" id="A0A1E3RXM8"/>
<dbReference type="OrthoDB" id="4632260at2"/>
<dbReference type="Proteomes" id="UP000094243">
    <property type="component" value="Unassembled WGS sequence"/>
</dbReference>
<comment type="caution">
    <text evidence="2">The sequence shown here is derived from an EMBL/GenBank/DDBJ whole genome shotgun (WGS) entry which is preliminary data.</text>
</comment>
<name>A0A1E3RXM8_9MYCO</name>
<reference evidence="3" key="1">
    <citation type="submission" date="2016-09" db="EMBL/GenBank/DDBJ databases">
        <authorList>
            <person name="Greninger A.L."/>
            <person name="Jerome K.R."/>
            <person name="Mcnair B."/>
            <person name="Wallis C."/>
            <person name="Fang F."/>
        </authorList>
    </citation>
    <scope>NUCLEOTIDE SEQUENCE [LARGE SCALE GENOMIC DNA]</scope>
    <source>
        <strain evidence="3">M7</strain>
    </source>
</reference>
<sequence length="150" mass="15651">MHRWRILGAVSAAAAVALTAPAARVAAEPEADLAAAVNAERAASHCSALTLDPLAERVAQLASQNSYEYVTHQNPAVPFTDPMPALATVGHPADKAVLLSGYGPSQADAVHFVLLNYRASKLDCSYTSFGGTVLQDDTGRYFASVVLTAP</sequence>
<dbReference type="InterPro" id="IPR035940">
    <property type="entry name" value="CAP_sf"/>
</dbReference>
<protein>
    <recommendedName>
        <fullName evidence="4">SCP domain-containing protein</fullName>
    </recommendedName>
</protein>
<evidence type="ECO:0000313" key="2">
    <source>
        <dbReference type="EMBL" id="ODQ94610.1"/>
    </source>
</evidence>
<organism evidence="2 3">
    <name type="scientific">Mycolicibacterium holsaticum</name>
    <dbReference type="NCBI Taxonomy" id="152142"/>
    <lineage>
        <taxon>Bacteria</taxon>
        <taxon>Bacillati</taxon>
        <taxon>Actinomycetota</taxon>
        <taxon>Actinomycetes</taxon>
        <taxon>Mycobacteriales</taxon>
        <taxon>Mycobacteriaceae</taxon>
        <taxon>Mycolicibacterium</taxon>
    </lineage>
</organism>
<keyword evidence="3" id="KW-1185">Reference proteome</keyword>
<evidence type="ECO:0000313" key="3">
    <source>
        <dbReference type="Proteomes" id="UP000094243"/>
    </source>
</evidence>
<evidence type="ECO:0008006" key="4">
    <source>
        <dbReference type="Google" id="ProtNLM"/>
    </source>
</evidence>
<dbReference type="RefSeq" id="WP_069404793.1">
    <property type="nucleotide sequence ID" value="NZ_MIGZ01000036.1"/>
</dbReference>
<feature type="chain" id="PRO_5009135267" description="SCP domain-containing protein" evidence="1">
    <location>
        <begin position="23"/>
        <end position="150"/>
    </location>
</feature>
<proteinExistence type="predicted"/>
<evidence type="ECO:0000256" key="1">
    <source>
        <dbReference type="SAM" id="SignalP"/>
    </source>
</evidence>
<keyword evidence="1" id="KW-0732">Signal</keyword>
<dbReference type="EMBL" id="MIGZ01000036">
    <property type="protein sequence ID" value="ODQ94610.1"/>
    <property type="molecule type" value="Genomic_DNA"/>
</dbReference>